<keyword evidence="2" id="KW-1185">Reference proteome</keyword>
<organism evidence="1 2">
    <name type="scientific">Anaerospora hongkongensis</name>
    <dbReference type="NCBI Taxonomy" id="244830"/>
    <lineage>
        <taxon>Bacteria</taxon>
        <taxon>Bacillati</taxon>
        <taxon>Bacillota</taxon>
        <taxon>Negativicutes</taxon>
        <taxon>Selenomonadales</taxon>
        <taxon>Sporomusaceae</taxon>
        <taxon>Anaerospora</taxon>
    </lineage>
</organism>
<gene>
    <name evidence="1" type="ORF">EV210_103272</name>
</gene>
<name>A0A4V2Q8W7_9FIRM</name>
<protein>
    <submittedName>
        <fullName evidence="1">Phage-related protein</fullName>
    </submittedName>
</protein>
<dbReference type="OrthoDB" id="8607203at2"/>
<proteinExistence type="predicted"/>
<accession>A0A4V2Q8W7</accession>
<comment type="caution">
    <text evidence="1">The sequence shown here is derived from an EMBL/GenBank/DDBJ whole genome shotgun (WGS) entry which is preliminary data.</text>
</comment>
<dbReference type="EMBL" id="SLUI01000003">
    <property type="protein sequence ID" value="TCL38789.1"/>
    <property type="molecule type" value="Genomic_DNA"/>
</dbReference>
<dbReference type="AlphaFoldDB" id="A0A4V2Q8W7"/>
<evidence type="ECO:0000313" key="2">
    <source>
        <dbReference type="Proteomes" id="UP000295063"/>
    </source>
</evidence>
<reference evidence="1 2" key="1">
    <citation type="submission" date="2019-03" db="EMBL/GenBank/DDBJ databases">
        <title>Genomic Encyclopedia of Type Strains, Phase IV (KMG-IV): sequencing the most valuable type-strain genomes for metagenomic binning, comparative biology and taxonomic classification.</title>
        <authorList>
            <person name="Goeker M."/>
        </authorList>
    </citation>
    <scope>NUCLEOTIDE SEQUENCE [LARGE SCALE GENOMIC DNA]</scope>
    <source>
        <strain evidence="1 2">DSM 15969</strain>
    </source>
</reference>
<sequence>MIIETFIWNYKGECEKGTEFANRVIQFESSKKQIQKIAMTPQVQWKFQLAGLNEDRLELEAFFDRHYGNADAFYWTDPDGVQQTVRFAQNKLPITLIRELHDPIGYKAEIILEKVV</sequence>
<dbReference type="RefSeq" id="WP_132077092.1">
    <property type="nucleotide sequence ID" value="NZ_SLUI01000003.1"/>
</dbReference>
<evidence type="ECO:0000313" key="1">
    <source>
        <dbReference type="EMBL" id="TCL38789.1"/>
    </source>
</evidence>
<dbReference type="Proteomes" id="UP000295063">
    <property type="component" value="Unassembled WGS sequence"/>
</dbReference>